<dbReference type="Proteomes" id="UP000321812">
    <property type="component" value="Unassembled WGS sequence"/>
</dbReference>
<comment type="similarity">
    <text evidence="1 2">Belongs to the DegT/DnrJ/EryC1 family.</text>
</comment>
<dbReference type="InterPro" id="IPR015421">
    <property type="entry name" value="PyrdxlP-dep_Trfase_major"/>
</dbReference>
<dbReference type="InterPro" id="IPR015422">
    <property type="entry name" value="PyrdxlP-dep_Trfase_small"/>
</dbReference>
<dbReference type="PIRSF" id="PIRSF000390">
    <property type="entry name" value="PLP_StrS"/>
    <property type="match status" value="1"/>
</dbReference>
<dbReference type="AlphaFoldDB" id="A0A562XC63"/>
<dbReference type="GO" id="GO:0008483">
    <property type="term" value="F:transaminase activity"/>
    <property type="evidence" value="ECO:0007669"/>
    <property type="project" value="UniProtKB-KW"/>
</dbReference>
<keyword evidence="3" id="KW-0808">Transferase</keyword>
<dbReference type="PANTHER" id="PTHR30244:SF34">
    <property type="entry name" value="DTDP-4-AMINO-4,6-DIDEOXYGALACTOSE TRANSAMINASE"/>
    <property type="match status" value="1"/>
</dbReference>
<proteinExistence type="inferred from homology"/>
<evidence type="ECO:0000256" key="1">
    <source>
        <dbReference type="ARBA" id="ARBA00037999"/>
    </source>
</evidence>
<dbReference type="InterPro" id="IPR000653">
    <property type="entry name" value="DegT/StrS_aminotransferase"/>
</dbReference>
<dbReference type="EMBL" id="VOAP01000016">
    <property type="protein sequence ID" value="TWO19719.1"/>
    <property type="molecule type" value="Genomic_DNA"/>
</dbReference>
<evidence type="ECO:0000313" key="4">
    <source>
        <dbReference type="Proteomes" id="UP000321812"/>
    </source>
</evidence>
<dbReference type="GO" id="GO:0000271">
    <property type="term" value="P:polysaccharide biosynthetic process"/>
    <property type="evidence" value="ECO:0007669"/>
    <property type="project" value="TreeGrafter"/>
</dbReference>
<comment type="caution">
    <text evidence="3">The sequence shown here is derived from an EMBL/GenBank/DDBJ whole genome shotgun (WGS) entry which is preliminary data.</text>
</comment>
<dbReference type="GeneID" id="56510235"/>
<dbReference type="Pfam" id="PF01041">
    <property type="entry name" value="DegT_DnrJ_EryC1"/>
    <property type="match status" value="1"/>
</dbReference>
<dbReference type="SUPFAM" id="SSF53383">
    <property type="entry name" value="PLP-dependent transferases"/>
    <property type="match status" value="1"/>
</dbReference>
<gene>
    <name evidence="3" type="ORF">YZ82_06415</name>
</gene>
<organism evidence="3 4">
    <name type="scientific">Campylobacter hyointestinalis</name>
    <dbReference type="NCBI Taxonomy" id="198"/>
    <lineage>
        <taxon>Bacteria</taxon>
        <taxon>Pseudomonadati</taxon>
        <taxon>Campylobacterota</taxon>
        <taxon>Epsilonproteobacteria</taxon>
        <taxon>Campylobacterales</taxon>
        <taxon>Campylobacteraceae</taxon>
        <taxon>Campylobacter</taxon>
    </lineage>
</organism>
<dbReference type="Gene3D" id="3.90.1150.10">
    <property type="entry name" value="Aspartate Aminotransferase, domain 1"/>
    <property type="match status" value="1"/>
</dbReference>
<reference evidence="3 4" key="1">
    <citation type="submission" date="2019-07" db="EMBL/GenBank/DDBJ databases">
        <title>Rapid identification of Enteric Bacteria from Whole Genome Sequences (WGS) using Average Nucleotide Identity (ANI).</title>
        <authorList>
            <person name="Lane C."/>
        </authorList>
    </citation>
    <scope>NUCLEOTIDE SEQUENCE [LARGE SCALE GENOMIC DNA]</scope>
    <source>
        <strain evidence="3 4">D2411</strain>
    </source>
</reference>
<dbReference type="RefSeq" id="WP_111948447.1">
    <property type="nucleotide sequence ID" value="NZ_VOAP01000016.1"/>
</dbReference>
<dbReference type="GO" id="GO:0030170">
    <property type="term" value="F:pyridoxal phosphate binding"/>
    <property type="evidence" value="ECO:0007669"/>
    <property type="project" value="TreeGrafter"/>
</dbReference>
<dbReference type="Gene3D" id="3.40.640.10">
    <property type="entry name" value="Type I PLP-dependent aspartate aminotransferase-like (Major domain)"/>
    <property type="match status" value="1"/>
</dbReference>
<protein>
    <submittedName>
        <fullName evidence="3">DegT/DnrJ/EryC1/StrS aminotransferase family protein</fullName>
    </submittedName>
</protein>
<keyword evidence="2" id="KW-0663">Pyridoxal phosphate</keyword>
<keyword evidence="3" id="KW-0032">Aminotransferase</keyword>
<evidence type="ECO:0000256" key="2">
    <source>
        <dbReference type="RuleBase" id="RU004508"/>
    </source>
</evidence>
<accession>A0A562XC63</accession>
<dbReference type="InterPro" id="IPR015424">
    <property type="entry name" value="PyrdxlP-dep_Trfase"/>
</dbReference>
<name>A0A562XC63_CAMHY</name>
<evidence type="ECO:0000313" key="3">
    <source>
        <dbReference type="EMBL" id="TWO19719.1"/>
    </source>
</evidence>
<sequence>MKEIPFFRPYADEREYELVKESIDKNANYMVTNLENKIKSYFGVKHAITTNNGTAANHLALCAMDLKRGDKIICSVNAFPSIAQVIRHFDAEPIFVDINEDDFNINPEQLKKVLIEHKHKKLKAAFITHVAGQPADMDAIYALAKEHNIKIIDDASRAMGATYNSKLLGTMSGSYMSCFQVNPQIQNALASTGIILTNNDEMANRAKLIRSHAIVNDSFDKDGNLGYVYDVIDVGQKYDLNSICAAFSMAQFEKLEIFIKKRKEIAAIYTKELEGCPHVTTPILKRDSVFTQYIIKIDKNRDGFARKLKDAGINIGLHYIPLHLLSYYKSKYNLRVNDFPVALKVYQQVLSLPIYAALEESEIKYICDTIKSVAKTRV</sequence>
<dbReference type="PANTHER" id="PTHR30244">
    <property type="entry name" value="TRANSAMINASE"/>
    <property type="match status" value="1"/>
</dbReference>
<dbReference type="CDD" id="cd00616">
    <property type="entry name" value="AHBA_syn"/>
    <property type="match status" value="1"/>
</dbReference>